<comment type="caution">
    <text evidence="1">The sequence shown here is derived from an EMBL/GenBank/DDBJ whole genome shotgun (WGS) entry which is preliminary data.</text>
</comment>
<protein>
    <submittedName>
        <fullName evidence="1">Uncharacterized protein</fullName>
    </submittedName>
</protein>
<dbReference type="Proteomes" id="UP000541558">
    <property type="component" value="Unassembled WGS sequence"/>
</dbReference>
<dbReference type="OrthoDB" id="10273279at2759"/>
<keyword evidence="2" id="KW-1185">Reference proteome</keyword>
<dbReference type="AlphaFoldDB" id="A0A8H5BCE1"/>
<name>A0A8H5BCE1_9AGAR</name>
<organism evidence="1 2">
    <name type="scientific">Ephemerocybe angulata</name>
    <dbReference type="NCBI Taxonomy" id="980116"/>
    <lineage>
        <taxon>Eukaryota</taxon>
        <taxon>Fungi</taxon>
        <taxon>Dikarya</taxon>
        <taxon>Basidiomycota</taxon>
        <taxon>Agaricomycotina</taxon>
        <taxon>Agaricomycetes</taxon>
        <taxon>Agaricomycetidae</taxon>
        <taxon>Agaricales</taxon>
        <taxon>Agaricineae</taxon>
        <taxon>Psathyrellaceae</taxon>
        <taxon>Ephemerocybe</taxon>
    </lineage>
</organism>
<sequence>MGSIHILGTYGPLSNTGGLGQKSPKNHLNYTRKAQKLKGAVPGTPMNIVAQRLVDVQDLDYRVNEALREIEGRPLVLRENVEEQYRTLVEAKAHLSVVLPQLVLLAREVEPLDITDEEAGPQPVSTMWGKIWSVSQGHRKTITLSDVRKRLDDIVDDEVLWLFEYLGYAQLVPPARTPVSPA</sequence>
<evidence type="ECO:0000313" key="2">
    <source>
        <dbReference type="Proteomes" id="UP000541558"/>
    </source>
</evidence>
<gene>
    <name evidence="1" type="ORF">D9611_010796</name>
</gene>
<accession>A0A8H5BCE1</accession>
<reference evidence="1 2" key="1">
    <citation type="journal article" date="2020" name="ISME J.">
        <title>Uncovering the hidden diversity of litter-decomposition mechanisms in mushroom-forming fungi.</title>
        <authorList>
            <person name="Floudas D."/>
            <person name="Bentzer J."/>
            <person name="Ahren D."/>
            <person name="Johansson T."/>
            <person name="Persson P."/>
            <person name="Tunlid A."/>
        </authorList>
    </citation>
    <scope>NUCLEOTIDE SEQUENCE [LARGE SCALE GENOMIC DNA]</scope>
    <source>
        <strain evidence="1 2">CBS 175.51</strain>
    </source>
</reference>
<proteinExistence type="predicted"/>
<dbReference type="EMBL" id="JAACJK010000169">
    <property type="protein sequence ID" value="KAF5320463.1"/>
    <property type="molecule type" value="Genomic_DNA"/>
</dbReference>
<evidence type="ECO:0000313" key="1">
    <source>
        <dbReference type="EMBL" id="KAF5320463.1"/>
    </source>
</evidence>